<reference evidence="2" key="1">
    <citation type="submission" date="2022-12" db="EMBL/GenBank/DDBJ databases">
        <title>Reference genome sequencing for broad-spectrum identification of bacterial and archaeal isolates by mass spectrometry.</title>
        <authorList>
            <person name="Sekiguchi Y."/>
            <person name="Tourlousse D.M."/>
        </authorList>
    </citation>
    <scope>NUCLEOTIDE SEQUENCE</scope>
    <source>
        <strain evidence="2">10succ1</strain>
    </source>
</reference>
<dbReference type="Pfam" id="PF01243">
    <property type="entry name" value="PNPOx_N"/>
    <property type="match status" value="1"/>
</dbReference>
<dbReference type="SUPFAM" id="SSF50475">
    <property type="entry name" value="FMN-binding split barrel"/>
    <property type="match status" value="1"/>
</dbReference>
<dbReference type="EMBL" id="BSDY01000006">
    <property type="protein sequence ID" value="GLI56109.1"/>
    <property type="molecule type" value="Genomic_DNA"/>
</dbReference>
<gene>
    <name evidence="2" type="ORF">PM10SUCC1_16230</name>
</gene>
<dbReference type="InterPro" id="IPR012349">
    <property type="entry name" value="Split_barrel_FMN-bd"/>
</dbReference>
<evidence type="ECO:0000313" key="2">
    <source>
        <dbReference type="EMBL" id="GLI56109.1"/>
    </source>
</evidence>
<evidence type="ECO:0000259" key="1">
    <source>
        <dbReference type="Pfam" id="PF01243"/>
    </source>
</evidence>
<keyword evidence="3" id="KW-1185">Reference proteome</keyword>
<dbReference type="AlphaFoldDB" id="A0A9W6GJ39"/>
<dbReference type="Gene3D" id="2.30.110.10">
    <property type="entry name" value="Electron Transport, Fmn-binding Protein, Chain A"/>
    <property type="match status" value="1"/>
</dbReference>
<evidence type="ECO:0000313" key="3">
    <source>
        <dbReference type="Proteomes" id="UP001144471"/>
    </source>
</evidence>
<proteinExistence type="predicted"/>
<feature type="domain" description="Pyridoxamine 5'-phosphate oxidase N-terminal" evidence="1">
    <location>
        <begin position="8"/>
        <end position="135"/>
    </location>
</feature>
<sequence length="155" mass="17369">MNKTDRIKKVIRNIAAKQLFGVLATEGEGVPYTTLVAFALQDDLKKLFFATPRDTRKFKHITANERISFHINNTSNSPEDIGSAAGVTLTGRASESSKEHSEEATALYLSKHPQMEEFLHSPNTAFISVEVERYDVVERFQNVTVLKVKEEVGDL</sequence>
<accession>A0A9W6GJ39</accession>
<dbReference type="RefSeq" id="WP_281835022.1">
    <property type="nucleotide sequence ID" value="NZ_BSDY01000006.1"/>
</dbReference>
<organism evidence="2 3">
    <name type="scientific">Propionigenium maris DSM 9537</name>
    <dbReference type="NCBI Taxonomy" id="1123000"/>
    <lineage>
        <taxon>Bacteria</taxon>
        <taxon>Fusobacteriati</taxon>
        <taxon>Fusobacteriota</taxon>
        <taxon>Fusobacteriia</taxon>
        <taxon>Fusobacteriales</taxon>
        <taxon>Fusobacteriaceae</taxon>
        <taxon>Propionigenium</taxon>
    </lineage>
</organism>
<name>A0A9W6GJ39_9FUSO</name>
<comment type="caution">
    <text evidence="2">The sequence shown here is derived from an EMBL/GenBank/DDBJ whole genome shotgun (WGS) entry which is preliminary data.</text>
</comment>
<dbReference type="Proteomes" id="UP001144471">
    <property type="component" value="Unassembled WGS sequence"/>
</dbReference>
<protein>
    <recommendedName>
        <fullName evidence="1">Pyridoxamine 5'-phosphate oxidase N-terminal domain-containing protein</fullName>
    </recommendedName>
</protein>
<dbReference type="InterPro" id="IPR011576">
    <property type="entry name" value="Pyridox_Oxase_N"/>
</dbReference>